<evidence type="ECO:0000256" key="3">
    <source>
        <dbReference type="ARBA" id="ARBA00022989"/>
    </source>
</evidence>
<dbReference type="GO" id="GO:0071944">
    <property type="term" value="C:cell periphery"/>
    <property type="evidence" value="ECO:0007669"/>
    <property type="project" value="UniProtKB-ARBA"/>
</dbReference>
<comment type="caution">
    <text evidence="7">The sequence shown here is derived from an EMBL/GenBank/DDBJ whole genome shotgun (WGS) entry which is preliminary data.</text>
</comment>
<reference evidence="7" key="1">
    <citation type="submission" date="2020-11" db="EMBL/GenBank/DDBJ databases">
        <authorList>
            <consortium name="DOE Joint Genome Institute"/>
            <person name="Ahrendt S."/>
            <person name="Riley R."/>
            <person name="Andreopoulos W."/>
            <person name="Labutti K."/>
            <person name="Pangilinan J."/>
            <person name="Ruiz-Duenas F.J."/>
            <person name="Barrasa J.M."/>
            <person name="Sanchez-Garcia M."/>
            <person name="Camarero S."/>
            <person name="Miyauchi S."/>
            <person name="Serrano A."/>
            <person name="Linde D."/>
            <person name="Babiker R."/>
            <person name="Drula E."/>
            <person name="Ayuso-Fernandez I."/>
            <person name="Pacheco R."/>
            <person name="Padilla G."/>
            <person name="Ferreira P."/>
            <person name="Barriuso J."/>
            <person name="Kellner H."/>
            <person name="Castanera R."/>
            <person name="Alfaro M."/>
            <person name="Ramirez L."/>
            <person name="Pisabarro A.G."/>
            <person name="Kuo A."/>
            <person name="Tritt A."/>
            <person name="Lipzen A."/>
            <person name="He G."/>
            <person name="Yan M."/>
            <person name="Ng V."/>
            <person name="Cullen D."/>
            <person name="Martin F."/>
            <person name="Rosso M.-N."/>
            <person name="Henrissat B."/>
            <person name="Hibbett D."/>
            <person name="Martinez A.T."/>
            <person name="Grigoriev I.V."/>
        </authorList>
    </citation>
    <scope>NUCLEOTIDE SEQUENCE</scope>
    <source>
        <strain evidence="7">AH 40177</strain>
    </source>
</reference>
<evidence type="ECO:0000256" key="5">
    <source>
        <dbReference type="SAM" id="MobiDB-lite"/>
    </source>
</evidence>
<evidence type="ECO:0000256" key="4">
    <source>
        <dbReference type="ARBA" id="ARBA00023136"/>
    </source>
</evidence>
<dbReference type="InterPro" id="IPR051694">
    <property type="entry name" value="Immunoregulatory_rcpt-like"/>
</dbReference>
<organism evidence="7 8">
    <name type="scientific">Rhodocollybia butyracea</name>
    <dbReference type="NCBI Taxonomy" id="206335"/>
    <lineage>
        <taxon>Eukaryota</taxon>
        <taxon>Fungi</taxon>
        <taxon>Dikarya</taxon>
        <taxon>Basidiomycota</taxon>
        <taxon>Agaricomycotina</taxon>
        <taxon>Agaricomycetes</taxon>
        <taxon>Agaricomycetidae</taxon>
        <taxon>Agaricales</taxon>
        <taxon>Marasmiineae</taxon>
        <taxon>Omphalotaceae</taxon>
        <taxon>Rhodocollybia</taxon>
    </lineage>
</organism>
<evidence type="ECO:0000313" key="7">
    <source>
        <dbReference type="EMBL" id="KAF9065663.1"/>
    </source>
</evidence>
<keyword evidence="3 6" id="KW-1133">Transmembrane helix</keyword>
<dbReference type="GO" id="GO:0016020">
    <property type="term" value="C:membrane"/>
    <property type="evidence" value="ECO:0007669"/>
    <property type="project" value="UniProtKB-SubCell"/>
</dbReference>
<evidence type="ECO:0000256" key="1">
    <source>
        <dbReference type="ARBA" id="ARBA00004167"/>
    </source>
</evidence>
<protein>
    <submittedName>
        <fullName evidence="7">Uncharacterized protein</fullName>
    </submittedName>
</protein>
<dbReference type="AlphaFoldDB" id="A0A9P5PKQ4"/>
<accession>A0A9P5PKQ4</accession>
<feature type="compositionally biased region" description="Basic and acidic residues" evidence="5">
    <location>
        <begin position="204"/>
        <end position="213"/>
    </location>
</feature>
<comment type="subcellular location">
    <subcellularLocation>
        <location evidence="1">Membrane</location>
        <topology evidence="1">Single-pass membrane protein</topology>
    </subcellularLocation>
</comment>
<dbReference type="PANTHER" id="PTHR15549:SF26">
    <property type="entry name" value="AXIAL BUDDING PATTERN PROTEIN 2-RELATED"/>
    <property type="match status" value="1"/>
</dbReference>
<keyword evidence="4 6" id="KW-0472">Membrane</keyword>
<dbReference type="PANTHER" id="PTHR15549">
    <property type="entry name" value="PAIRED IMMUNOGLOBULIN-LIKE TYPE 2 RECEPTOR"/>
    <property type="match status" value="1"/>
</dbReference>
<feature type="region of interest" description="Disordered" evidence="5">
    <location>
        <begin position="107"/>
        <end position="137"/>
    </location>
</feature>
<dbReference type="Proteomes" id="UP000772434">
    <property type="component" value="Unassembled WGS sequence"/>
</dbReference>
<feature type="transmembrane region" description="Helical" evidence="6">
    <location>
        <begin position="144"/>
        <end position="166"/>
    </location>
</feature>
<dbReference type="EMBL" id="JADNRY010000100">
    <property type="protein sequence ID" value="KAF9065663.1"/>
    <property type="molecule type" value="Genomic_DNA"/>
</dbReference>
<dbReference type="OrthoDB" id="3130032at2759"/>
<keyword evidence="8" id="KW-1185">Reference proteome</keyword>
<evidence type="ECO:0000256" key="6">
    <source>
        <dbReference type="SAM" id="Phobius"/>
    </source>
</evidence>
<feature type="compositionally biased region" description="Low complexity" evidence="5">
    <location>
        <begin position="107"/>
        <end position="133"/>
    </location>
</feature>
<name>A0A9P5PKQ4_9AGAR</name>
<keyword evidence="2 6" id="KW-0812">Transmembrane</keyword>
<gene>
    <name evidence="7" type="ORF">BDP27DRAFT_1461915</name>
</gene>
<feature type="region of interest" description="Disordered" evidence="5">
    <location>
        <begin position="203"/>
        <end position="245"/>
    </location>
</feature>
<evidence type="ECO:0000313" key="8">
    <source>
        <dbReference type="Proteomes" id="UP000772434"/>
    </source>
</evidence>
<proteinExistence type="predicted"/>
<evidence type="ECO:0000256" key="2">
    <source>
        <dbReference type="ARBA" id="ARBA00022692"/>
    </source>
</evidence>
<sequence length="303" mass="32653">MAKLDVNEAENKRGFAPEGVKYIGLRPSSINPVLMFRFIRQVILDLTRYQYSTPYSPFGKHTTFNVCRSPILIKVPSPDSSLPISTTGPFRITTTIPFPSSTTSLFPSSTASPVPSTSAPTTSAIAPASDTPTNVHTSRSAGPIAGAVIGSILVLAMGITVFICMFRRRRGRRHRQMEARRVSPLQPAAHADADLNTVLILDPSGEKGHHRGDSILPITKPLAHAGPTSTSESPQPDLPPNLPESHLIPASTQIQDGSDVRAQVVQMGFTIGRIVEQIRRLESQLVITGDGDSYTPPPTYISS</sequence>